<evidence type="ECO:0000256" key="1">
    <source>
        <dbReference type="SAM" id="MobiDB-lite"/>
    </source>
</evidence>
<protein>
    <recommendedName>
        <fullName evidence="4">Proteophosphoglycan ppg4</fullName>
    </recommendedName>
</protein>
<evidence type="ECO:0000313" key="3">
    <source>
        <dbReference type="Proteomes" id="UP001163850"/>
    </source>
</evidence>
<name>A0AA38UNN2_9AGAR</name>
<feature type="compositionally biased region" description="Polar residues" evidence="1">
    <location>
        <begin position="42"/>
        <end position="58"/>
    </location>
</feature>
<feature type="compositionally biased region" description="Polar residues" evidence="1">
    <location>
        <begin position="171"/>
        <end position="180"/>
    </location>
</feature>
<comment type="caution">
    <text evidence="2">The sequence shown here is derived from an EMBL/GenBank/DDBJ whole genome shotgun (WGS) entry which is preliminary data.</text>
</comment>
<feature type="compositionally biased region" description="Low complexity" evidence="1">
    <location>
        <begin position="207"/>
        <end position="218"/>
    </location>
</feature>
<reference evidence="2" key="1">
    <citation type="submission" date="2022-08" db="EMBL/GenBank/DDBJ databases">
        <authorList>
            <consortium name="DOE Joint Genome Institute"/>
            <person name="Min B."/>
            <person name="Riley R."/>
            <person name="Sierra-Patev S."/>
            <person name="Naranjo-Ortiz M."/>
            <person name="Looney B."/>
            <person name="Konkel Z."/>
            <person name="Slot J.C."/>
            <person name="Sakamoto Y."/>
            <person name="Steenwyk J.L."/>
            <person name="Rokas A."/>
            <person name="Carro J."/>
            <person name="Camarero S."/>
            <person name="Ferreira P."/>
            <person name="Molpeceres G."/>
            <person name="Ruiz-Duenas F.J."/>
            <person name="Serrano A."/>
            <person name="Henrissat B."/>
            <person name="Drula E."/>
            <person name="Hughes K.W."/>
            <person name="Mata J.L."/>
            <person name="Ishikawa N.K."/>
            <person name="Vargas-Isla R."/>
            <person name="Ushijima S."/>
            <person name="Smith C.A."/>
            <person name="Ahrendt S."/>
            <person name="Andreopoulos W."/>
            <person name="He G."/>
            <person name="Labutti K."/>
            <person name="Lipzen A."/>
            <person name="Ng V."/>
            <person name="Sandor L."/>
            <person name="Barry K."/>
            <person name="Martinez A.T."/>
            <person name="Xiao Y."/>
            <person name="Gibbons J.G."/>
            <person name="Terashima K."/>
            <person name="Hibbett D.S."/>
            <person name="Grigoriev I.V."/>
        </authorList>
    </citation>
    <scope>NUCLEOTIDE SEQUENCE</scope>
    <source>
        <strain evidence="2">TFB7829</strain>
    </source>
</reference>
<dbReference type="Proteomes" id="UP001163850">
    <property type="component" value="Unassembled WGS sequence"/>
</dbReference>
<dbReference type="EMBL" id="MU802136">
    <property type="protein sequence ID" value="KAJ3981082.1"/>
    <property type="molecule type" value="Genomic_DNA"/>
</dbReference>
<feature type="compositionally biased region" description="Polar residues" evidence="1">
    <location>
        <begin position="194"/>
        <end position="206"/>
    </location>
</feature>
<evidence type="ECO:0008006" key="4">
    <source>
        <dbReference type="Google" id="ProtNLM"/>
    </source>
</evidence>
<sequence>MSPTPTVPTNTSNTESSASVPTSNISTRPSTTSTADPPIPPTASSTQATQGSHKSSSPGIDANSSSASNISQSNNNESAPSTEEDYPEQRHAGAVGYGPNYRQGATLSDKISGLKEELKGKVTKNPELVEHGKEKKTGDLKRKELEEDMNNMDPFQTAADDDNKDEEDNNSGKNTSPADRTTTTSNTGQGHTSASSTAEPKTSQPNTSSAFGTGSTSSPPQPAQPVETHSLASNAKRDAQGHDVRNTTGESVDAPAGTVYSGSGMDKPRDIKQIDERNTNDNDHTHTEPGQIARDAVQV</sequence>
<accession>A0AA38UNN2</accession>
<gene>
    <name evidence="2" type="ORF">F5890DRAFT_593500</name>
</gene>
<evidence type="ECO:0000313" key="2">
    <source>
        <dbReference type="EMBL" id="KAJ3981082.1"/>
    </source>
</evidence>
<feature type="compositionally biased region" description="Low complexity" evidence="1">
    <location>
        <begin position="62"/>
        <end position="79"/>
    </location>
</feature>
<feature type="compositionally biased region" description="Basic and acidic residues" evidence="1">
    <location>
        <begin position="266"/>
        <end position="287"/>
    </location>
</feature>
<feature type="compositionally biased region" description="Basic and acidic residues" evidence="1">
    <location>
        <begin position="127"/>
        <end position="145"/>
    </location>
</feature>
<feature type="compositionally biased region" description="Basic and acidic residues" evidence="1">
    <location>
        <begin position="235"/>
        <end position="245"/>
    </location>
</feature>
<feature type="compositionally biased region" description="Low complexity" evidence="1">
    <location>
        <begin position="1"/>
        <end position="17"/>
    </location>
</feature>
<dbReference type="AlphaFoldDB" id="A0AA38UNN2"/>
<feature type="compositionally biased region" description="Acidic residues" evidence="1">
    <location>
        <begin position="159"/>
        <end position="169"/>
    </location>
</feature>
<organism evidence="2 3">
    <name type="scientific">Lentinula detonsa</name>
    <dbReference type="NCBI Taxonomy" id="2804962"/>
    <lineage>
        <taxon>Eukaryota</taxon>
        <taxon>Fungi</taxon>
        <taxon>Dikarya</taxon>
        <taxon>Basidiomycota</taxon>
        <taxon>Agaricomycotina</taxon>
        <taxon>Agaricomycetes</taxon>
        <taxon>Agaricomycetidae</taxon>
        <taxon>Agaricales</taxon>
        <taxon>Marasmiineae</taxon>
        <taxon>Omphalotaceae</taxon>
        <taxon>Lentinula</taxon>
    </lineage>
</organism>
<feature type="compositionally biased region" description="Polar residues" evidence="1">
    <location>
        <begin position="18"/>
        <end position="35"/>
    </location>
</feature>
<proteinExistence type="predicted"/>
<feature type="region of interest" description="Disordered" evidence="1">
    <location>
        <begin position="1"/>
        <end position="299"/>
    </location>
</feature>
<feature type="compositionally biased region" description="Low complexity" evidence="1">
    <location>
        <begin position="181"/>
        <end position="193"/>
    </location>
</feature>